<evidence type="ECO:0000256" key="1">
    <source>
        <dbReference type="SAM" id="MobiDB-lite"/>
    </source>
</evidence>
<protein>
    <recommendedName>
        <fullName evidence="2">TTF-type domain-containing protein</fullName>
    </recommendedName>
</protein>
<dbReference type="AlphaFoldDB" id="A0AAW2CHW8"/>
<proteinExistence type="predicted"/>
<evidence type="ECO:0000313" key="3">
    <source>
        <dbReference type="EMBL" id="KAK9997701.1"/>
    </source>
</evidence>
<evidence type="ECO:0000313" key="4">
    <source>
        <dbReference type="Proteomes" id="UP001459277"/>
    </source>
</evidence>
<sequence>MSKSTTILNFFKRKNINNSEVIADDERLPTPSVDVPVSENLQTEVPNVTIDESTIFVRDPGMRKQIWEYDANERDEIRRAYIKLGPYQPKLDEYKKTKFGRHSRKFKHSWFAIKEFSTWLEYSPSKDAAFCLPCFLFDKPTGNSGSHVFTKDGFRNWKKVLENFNSDQIASNQLRLKASIDVVKVLAFQGLAFRGRDESSDSINRGNFLEILDLVVSYNEYVAEAIEKAPKNASNKSPKIQKEILHVFSNKVKKAIREEIGDAKFCLIVDEARDESMKEQMAIVIRFVDKDGFVRDRFFGVVHVPDTTALTLKNEIYSILSHHSLDIQDIRGQGYDGASNMRALVAASKEIILVQSFFNRLSSIVNVVGASCKRVEQLKKAYANQIAYFVEIGELEIGRGLNQISTLQRAGDTRWGSHLRSISSLVNIFSPTCEILLKIIKEGNTTSQREAAYSCYHAMISFEFVFILHLMKEIIKITDALCQALQCQSQDILNAMNFVSSTKALIQKFRDEEWDNLLTTMKSFCEARDIDVPDMNARYVERGVLARFQQDDFTIEHHYQVDIFYAAIDSILQELNHRFSKHAVELLNLSSALDPKEARESFRSIDILLLASKFYPKDFTNQEMTLLKTEVDHYKHNVVRHPDFKKLSSISELCQWLVKTQKSLFYPYIYRLITLVLTLPVSTATTEQAFSAMNIIKNRLCNKMEDDFLMDSMILYIEKEIAAKFASNGRDGNMNGSHGVTRSDVVPPSPGKSSGETEDSMDISEHLGAKGGRTSEDFQEILDEIDGSLAKFDDPAVQLSTPRTQLEMLLPSGPGTSQEVQVLSSTEGNFPLGEQIRRWKRLARELASTMTEGGPFSAIHVLEEGMELEEELVPTKRLCVGTKNSEMVEAIDQPRQE</sequence>
<dbReference type="InterPro" id="IPR006580">
    <property type="entry name" value="Znf_TTF"/>
</dbReference>
<reference evidence="3 4" key="1">
    <citation type="submission" date="2024-01" db="EMBL/GenBank/DDBJ databases">
        <title>A telomere-to-telomere, gap-free genome of sweet tea (Lithocarpus litseifolius).</title>
        <authorList>
            <person name="Zhou J."/>
        </authorList>
    </citation>
    <scope>NUCLEOTIDE SEQUENCE [LARGE SCALE GENOMIC DNA]</scope>
    <source>
        <strain evidence="3">Zhou-2022a</strain>
        <tissue evidence="3">Leaf</tissue>
    </source>
</reference>
<dbReference type="Pfam" id="PF05699">
    <property type="entry name" value="Dimer_Tnp_hAT"/>
    <property type="match status" value="1"/>
</dbReference>
<dbReference type="Proteomes" id="UP001459277">
    <property type="component" value="Unassembled WGS sequence"/>
</dbReference>
<dbReference type="InterPro" id="IPR012337">
    <property type="entry name" value="RNaseH-like_sf"/>
</dbReference>
<keyword evidence="4" id="KW-1185">Reference proteome</keyword>
<feature type="region of interest" description="Disordered" evidence="1">
    <location>
        <begin position="729"/>
        <end position="761"/>
    </location>
</feature>
<name>A0AAW2CHW8_9ROSI</name>
<dbReference type="PANTHER" id="PTHR11697">
    <property type="entry name" value="GENERAL TRANSCRIPTION FACTOR 2-RELATED ZINC FINGER PROTEIN"/>
    <property type="match status" value="1"/>
</dbReference>
<dbReference type="PANTHER" id="PTHR11697:SF231">
    <property type="entry name" value="TTF-TYPE DOMAIN-CONTAINING PROTEIN"/>
    <property type="match status" value="1"/>
</dbReference>
<dbReference type="InterPro" id="IPR008906">
    <property type="entry name" value="HATC_C_dom"/>
</dbReference>
<accession>A0AAW2CHW8</accession>
<gene>
    <name evidence="3" type="ORF">SO802_022387</name>
</gene>
<organism evidence="3 4">
    <name type="scientific">Lithocarpus litseifolius</name>
    <dbReference type="NCBI Taxonomy" id="425828"/>
    <lineage>
        <taxon>Eukaryota</taxon>
        <taxon>Viridiplantae</taxon>
        <taxon>Streptophyta</taxon>
        <taxon>Embryophyta</taxon>
        <taxon>Tracheophyta</taxon>
        <taxon>Spermatophyta</taxon>
        <taxon>Magnoliopsida</taxon>
        <taxon>eudicotyledons</taxon>
        <taxon>Gunneridae</taxon>
        <taxon>Pentapetalae</taxon>
        <taxon>rosids</taxon>
        <taxon>fabids</taxon>
        <taxon>Fagales</taxon>
        <taxon>Fagaceae</taxon>
        <taxon>Lithocarpus</taxon>
    </lineage>
</organism>
<evidence type="ECO:0000259" key="2">
    <source>
        <dbReference type="SMART" id="SM00597"/>
    </source>
</evidence>
<dbReference type="GO" id="GO:0046983">
    <property type="term" value="F:protein dimerization activity"/>
    <property type="evidence" value="ECO:0007669"/>
    <property type="project" value="InterPro"/>
</dbReference>
<dbReference type="Pfam" id="PF14291">
    <property type="entry name" value="DUF4371"/>
    <property type="match status" value="1"/>
</dbReference>
<dbReference type="InterPro" id="IPR025398">
    <property type="entry name" value="DUF4371"/>
</dbReference>
<dbReference type="EMBL" id="JAZDWU010000007">
    <property type="protein sequence ID" value="KAK9997701.1"/>
    <property type="molecule type" value="Genomic_DNA"/>
</dbReference>
<feature type="domain" description="TTF-type" evidence="2">
    <location>
        <begin position="102"/>
        <end position="198"/>
    </location>
</feature>
<comment type="caution">
    <text evidence="3">The sequence shown here is derived from an EMBL/GenBank/DDBJ whole genome shotgun (WGS) entry which is preliminary data.</text>
</comment>
<dbReference type="SMART" id="SM00597">
    <property type="entry name" value="ZnF_TTF"/>
    <property type="match status" value="1"/>
</dbReference>
<dbReference type="InterPro" id="IPR055298">
    <property type="entry name" value="AtLOH3-like"/>
</dbReference>
<dbReference type="SUPFAM" id="SSF53098">
    <property type="entry name" value="Ribonuclease H-like"/>
    <property type="match status" value="1"/>
</dbReference>